<evidence type="ECO:0000313" key="7">
    <source>
        <dbReference type="EMBL" id="MBC5733555.1"/>
    </source>
</evidence>
<dbReference type="InterPro" id="IPR009100">
    <property type="entry name" value="AcylCoA_DH/oxidase_NM_dom_sf"/>
</dbReference>
<feature type="domain" description="HpaB/PvcC/4-BUDH N-terminal" evidence="6">
    <location>
        <begin position="13"/>
        <end position="277"/>
    </location>
</feature>
<dbReference type="InterPro" id="IPR046373">
    <property type="entry name" value="Acyl-CoA_Oxase/DH_mid-dom_sf"/>
</dbReference>
<dbReference type="PANTHER" id="PTHR36117:SF3">
    <property type="entry name" value="4-HYDROXYPHENYLACETATE 3-MONOOXYGENASE-RELATED"/>
    <property type="match status" value="1"/>
</dbReference>
<dbReference type="PANTHER" id="PTHR36117">
    <property type="entry name" value="4-HYDROXYPHENYLACETATE 3-MONOOXYGENASE-RELATED"/>
    <property type="match status" value="1"/>
</dbReference>
<feature type="binding site" evidence="4">
    <location>
        <position position="191"/>
    </location>
    <ligand>
        <name>FAD</name>
        <dbReference type="ChEBI" id="CHEBI:57692"/>
    </ligand>
</feature>
<dbReference type="AlphaFoldDB" id="A0A8J6JEZ1"/>
<evidence type="ECO:0000259" key="6">
    <source>
        <dbReference type="Pfam" id="PF11794"/>
    </source>
</evidence>
<dbReference type="Pfam" id="PF11794">
    <property type="entry name" value="HpaB_N"/>
    <property type="match status" value="1"/>
</dbReference>
<dbReference type="Gene3D" id="1.20.140.10">
    <property type="entry name" value="Butyryl-CoA Dehydrogenase, subunit A, domain 3"/>
    <property type="match status" value="1"/>
</dbReference>
<keyword evidence="1" id="KW-0285">Flavoprotein</keyword>
<dbReference type="SUPFAM" id="SSF56645">
    <property type="entry name" value="Acyl-CoA dehydrogenase NM domain-like"/>
    <property type="match status" value="1"/>
</dbReference>
<dbReference type="Gene3D" id="2.40.110.10">
    <property type="entry name" value="Butyryl-CoA Dehydrogenase, subunit A, domain 2"/>
    <property type="match status" value="1"/>
</dbReference>
<gene>
    <name evidence="7" type="ORF">H8S57_07415</name>
</gene>
<dbReference type="GO" id="GO:0016627">
    <property type="term" value="F:oxidoreductase activity, acting on the CH-CH group of donors"/>
    <property type="evidence" value="ECO:0007669"/>
    <property type="project" value="InterPro"/>
</dbReference>
<dbReference type="RefSeq" id="WP_186907448.1">
    <property type="nucleotide sequence ID" value="NZ_JACOPP010000007.1"/>
</dbReference>
<name>A0A8J6JEZ1_9FIRM</name>
<dbReference type="EMBL" id="JACOPP010000007">
    <property type="protein sequence ID" value="MBC5733555.1"/>
    <property type="molecule type" value="Genomic_DNA"/>
</dbReference>
<sequence length="487" mass="54161">MSEISTLKKPLETAEEYVQSLRDMKTEIWALGEKITGIPDHPLFVPHVNAVAKTYEMPFPVKSHLTGHTINRFNHIHQSTDDLVAKVKMLRALNQQTGCCIQRCAGMDALNATYIVTYEIDQKYGTDYHERFKQFLVYLQDYNLVTIGGMTDVKGDRSKKADQQRDPDLFVHVVAEREDGIVVRGAKAHLTGVSGAHELMVFPTENMKEDAKDYAVVFSCPVNTPGITYIFGRQTNDGRKLDTEHPIDQGNFKYACVGGECIAVFDDVFIPWKDVYMYKEYEFAGMFVEAFATAHRQNYGACKGGIADVLLGATYGICKVNGVERVGHVRDKMADMINLTETLYAGSIACSYEGRPTPSGAWRADTMLANITKHNTTKFVYEIDRIAHDLVGGLLATLPAEADLRNPEIGPLIERYLAGNESMCTEDKIRLYRLVETLSGGTAVVESMHGAGSPQSQRIMMLRDAKLEEKLKLAQKLVDCEGACGGQ</sequence>
<dbReference type="Pfam" id="PF03241">
    <property type="entry name" value="HpaB"/>
    <property type="match status" value="1"/>
</dbReference>
<evidence type="ECO:0000256" key="1">
    <source>
        <dbReference type="ARBA" id="ARBA00022630"/>
    </source>
</evidence>
<evidence type="ECO:0000256" key="3">
    <source>
        <dbReference type="ARBA" id="ARBA00023002"/>
    </source>
</evidence>
<reference evidence="7" key="1">
    <citation type="submission" date="2020-08" db="EMBL/GenBank/DDBJ databases">
        <title>Genome public.</title>
        <authorList>
            <person name="Liu C."/>
            <person name="Sun Q."/>
        </authorList>
    </citation>
    <scope>NUCLEOTIDE SEQUENCE</scope>
    <source>
        <strain evidence="7">NSJ-51</strain>
    </source>
</reference>
<proteinExistence type="predicted"/>
<dbReference type="Gene3D" id="1.10.3140.10">
    <property type="entry name" value="4-hydroxybutyryl-coa dehydratase, domain 1"/>
    <property type="match status" value="1"/>
</dbReference>
<dbReference type="InterPro" id="IPR024674">
    <property type="entry name" value="HpaB/PvcC/4-BUDH_N"/>
</dbReference>
<feature type="domain" description="HpaB/PvcC/4-BUDH C-terminal" evidence="5">
    <location>
        <begin position="284"/>
        <end position="478"/>
    </location>
</feature>
<evidence type="ECO:0000259" key="5">
    <source>
        <dbReference type="Pfam" id="PF03241"/>
    </source>
</evidence>
<evidence type="ECO:0000313" key="8">
    <source>
        <dbReference type="Proteomes" id="UP000661435"/>
    </source>
</evidence>
<keyword evidence="3" id="KW-0560">Oxidoreductase</keyword>
<evidence type="ECO:0000256" key="2">
    <source>
        <dbReference type="ARBA" id="ARBA00022827"/>
    </source>
</evidence>
<dbReference type="SUPFAM" id="SSF47203">
    <property type="entry name" value="Acyl-CoA dehydrogenase C-terminal domain-like"/>
    <property type="match status" value="1"/>
</dbReference>
<accession>A0A8J6JEZ1</accession>
<protein>
    <submittedName>
        <fullName evidence="7">4-hydroxybutyryl-CoA dehydratase</fullName>
    </submittedName>
</protein>
<organism evidence="7 8">
    <name type="scientific">Lawsonibacter hominis</name>
    <dbReference type="NCBI Taxonomy" id="2763053"/>
    <lineage>
        <taxon>Bacteria</taxon>
        <taxon>Bacillati</taxon>
        <taxon>Bacillota</taxon>
        <taxon>Clostridia</taxon>
        <taxon>Eubacteriales</taxon>
        <taxon>Oscillospiraceae</taxon>
        <taxon>Lawsonibacter</taxon>
    </lineage>
</organism>
<dbReference type="InterPro" id="IPR036250">
    <property type="entry name" value="AcylCo_DH-like_C"/>
</dbReference>
<dbReference type="PIRSF" id="PIRSF000331">
    <property type="entry name" value="HpaA_HpaB"/>
    <property type="match status" value="1"/>
</dbReference>
<dbReference type="InterPro" id="IPR024719">
    <property type="entry name" value="HpaB/PvcC/4-BUDH_C"/>
</dbReference>
<dbReference type="Proteomes" id="UP000661435">
    <property type="component" value="Unassembled WGS sequence"/>
</dbReference>
<keyword evidence="8" id="KW-1185">Reference proteome</keyword>
<keyword evidence="2 4" id="KW-0274">FAD</keyword>
<evidence type="ECO:0000256" key="4">
    <source>
        <dbReference type="PIRSR" id="PIRSR000331-2"/>
    </source>
</evidence>
<comment type="caution">
    <text evidence="7">The sequence shown here is derived from an EMBL/GenBank/DDBJ whole genome shotgun (WGS) entry which is preliminary data.</text>
</comment>
<dbReference type="InterPro" id="IPR004925">
    <property type="entry name" value="HpaB/PvcC/4-BUDH"/>
</dbReference>